<dbReference type="SUPFAM" id="SSF158472">
    <property type="entry name" value="HAMP domain-like"/>
    <property type="match status" value="1"/>
</dbReference>
<keyword evidence="8" id="KW-0547">Nucleotide-binding</keyword>
<evidence type="ECO:0000256" key="5">
    <source>
        <dbReference type="ARBA" id="ARBA00022553"/>
    </source>
</evidence>
<evidence type="ECO:0000259" key="16">
    <source>
        <dbReference type="PROSITE" id="PS50109"/>
    </source>
</evidence>
<evidence type="ECO:0000256" key="11">
    <source>
        <dbReference type="ARBA" id="ARBA00022989"/>
    </source>
</evidence>
<dbReference type="FunFam" id="3.30.565.10:FF:000006">
    <property type="entry name" value="Sensor histidine kinase WalK"/>
    <property type="match status" value="1"/>
</dbReference>
<evidence type="ECO:0000256" key="2">
    <source>
        <dbReference type="ARBA" id="ARBA00004651"/>
    </source>
</evidence>
<evidence type="ECO:0000256" key="10">
    <source>
        <dbReference type="ARBA" id="ARBA00022840"/>
    </source>
</evidence>
<evidence type="ECO:0000256" key="9">
    <source>
        <dbReference type="ARBA" id="ARBA00022777"/>
    </source>
</evidence>
<protein>
    <recommendedName>
        <fullName evidence="3">histidine kinase</fullName>
        <ecNumber evidence="3">2.7.13.3</ecNumber>
    </recommendedName>
</protein>
<dbReference type="Pfam" id="PF00672">
    <property type="entry name" value="HAMP"/>
    <property type="match status" value="1"/>
</dbReference>
<dbReference type="PRINTS" id="PR00344">
    <property type="entry name" value="BCTRLSENSOR"/>
</dbReference>
<evidence type="ECO:0000313" key="18">
    <source>
        <dbReference type="EMBL" id="AAZ27633.1"/>
    </source>
</evidence>
<keyword evidence="10" id="KW-0067">ATP-binding</keyword>
<dbReference type="InterPro" id="IPR004358">
    <property type="entry name" value="Sig_transdc_His_kin-like_C"/>
</dbReference>
<evidence type="ECO:0000256" key="7">
    <source>
        <dbReference type="ARBA" id="ARBA00022692"/>
    </source>
</evidence>
<feature type="domain" description="HAMP" evidence="17">
    <location>
        <begin position="239"/>
        <end position="291"/>
    </location>
</feature>
<name>Q47YZ0_COLP3</name>
<keyword evidence="9 18" id="KW-0418">Kinase</keyword>
<dbReference type="InterPro" id="IPR005467">
    <property type="entry name" value="His_kinase_dom"/>
</dbReference>
<dbReference type="Proteomes" id="UP000000547">
    <property type="component" value="Chromosome"/>
</dbReference>
<dbReference type="InterPro" id="IPR003594">
    <property type="entry name" value="HATPase_dom"/>
</dbReference>
<dbReference type="SMART" id="SM00387">
    <property type="entry name" value="HATPase_c"/>
    <property type="match status" value="1"/>
</dbReference>
<dbReference type="InterPro" id="IPR036097">
    <property type="entry name" value="HisK_dim/P_sf"/>
</dbReference>
<keyword evidence="4" id="KW-1003">Cell membrane</keyword>
<dbReference type="PROSITE" id="PS50885">
    <property type="entry name" value="HAMP"/>
    <property type="match status" value="1"/>
</dbReference>
<evidence type="ECO:0000256" key="1">
    <source>
        <dbReference type="ARBA" id="ARBA00000085"/>
    </source>
</evidence>
<dbReference type="HOGENOM" id="CLU_000445_89_6_6"/>
<dbReference type="CDD" id="cd06225">
    <property type="entry name" value="HAMP"/>
    <property type="match status" value="1"/>
</dbReference>
<evidence type="ECO:0000259" key="17">
    <source>
        <dbReference type="PROSITE" id="PS50885"/>
    </source>
</evidence>
<dbReference type="Gene3D" id="1.10.287.130">
    <property type="match status" value="1"/>
</dbReference>
<dbReference type="EC" id="2.7.13.3" evidence="3"/>
<gene>
    <name evidence="18" type="primary">baeS</name>
    <name evidence="18" type="ordered locus">CPS_3304</name>
</gene>
<evidence type="ECO:0000256" key="6">
    <source>
        <dbReference type="ARBA" id="ARBA00022679"/>
    </source>
</evidence>
<feature type="domain" description="Histidine kinase" evidence="16">
    <location>
        <begin position="299"/>
        <end position="514"/>
    </location>
</feature>
<dbReference type="CDD" id="cd00082">
    <property type="entry name" value="HisKA"/>
    <property type="match status" value="1"/>
</dbReference>
<evidence type="ECO:0000256" key="12">
    <source>
        <dbReference type="ARBA" id="ARBA00023012"/>
    </source>
</evidence>
<dbReference type="RefSeq" id="WP_011044067.1">
    <property type="nucleotide sequence ID" value="NC_003910.7"/>
</dbReference>
<evidence type="ECO:0000256" key="4">
    <source>
        <dbReference type="ARBA" id="ARBA00022475"/>
    </source>
</evidence>
<evidence type="ECO:0000256" key="8">
    <source>
        <dbReference type="ARBA" id="ARBA00022741"/>
    </source>
</evidence>
<dbReference type="InterPro" id="IPR036890">
    <property type="entry name" value="HATPase_C_sf"/>
</dbReference>
<evidence type="ECO:0000256" key="14">
    <source>
        <dbReference type="SAM" id="MobiDB-lite"/>
    </source>
</evidence>
<dbReference type="AlphaFoldDB" id="Q47YZ0"/>
<dbReference type="KEGG" id="cps:CPS_3304"/>
<dbReference type="InterPro" id="IPR050398">
    <property type="entry name" value="HssS/ArlS-like"/>
</dbReference>
<dbReference type="InterPro" id="IPR003661">
    <property type="entry name" value="HisK_dim/P_dom"/>
</dbReference>
<dbReference type="PANTHER" id="PTHR45528:SF1">
    <property type="entry name" value="SENSOR HISTIDINE KINASE CPXA"/>
    <property type="match status" value="1"/>
</dbReference>
<keyword evidence="12" id="KW-0902">Two-component regulatory system</keyword>
<dbReference type="SMART" id="SM00304">
    <property type="entry name" value="HAMP"/>
    <property type="match status" value="1"/>
</dbReference>
<proteinExistence type="predicted"/>
<dbReference type="Gene3D" id="3.30.565.10">
    <property type="entry name" value="Histidine kinase-like ATPase, C-terminal domain"/>
    <property type="match status" value="1"/>
</dbReference>
<dbReference type="InterPro" id="IPR003660">
    <property type="entry name" value="HAMP_dom"/>
</dbReference>
<dbReference type="SUPFAM" id="SSF47384">
    <property type="entry name" value="Homodimeric domain of signal transducing histidine kinase"/>
    <property type="match status" value="1"/>
</dbReference>
<dbReference type="EMBL" id="CP000083">
    <property type="protein sequence ID" value="AAZ27633.1"/>
    <property type="molecule type" value="Genomic_DNA"/>
</dbReference>
<feature type="transmembrane region" description="Helical" evidence="15">
    <location>
        <begin position="219"/>
        <end position="237"/>
    </location>
</feature>
<dbReference type="GO" id="GO:0000155">
    <property type="term" value="F:phosphorelay sensor kinase activity"/>
    <property type="evidence" value="ECO:0007669"/>
    <property type="project" value="InterPro"/>
</dbReference>
<sequence length="514" mass="58029">MKIFTKLILTLLFISLLLLSIIYIAVQWSFDRGMLDYVNKKELASLQLLSNNLATFYQQEQRWTTLVAASNNNRRPPPRKHERFSSPPVQNDQFRPSQTWRKLLKLSHDGVKLPTDVRQYLAANDDFMPKHNRPPPRSNFQRSSRPEDRQPRPPQNQGALHPSLLDADKQLILGRMTPDFSLQAIHLNGDLIGYLALPPKTKLTDEFDLAFLAQINANLLYIVLGLFLIIIVIAVPLSRHFVRPIKRLEHAMRSLNNGNFKVKTDVIGNDELASLSLHFNDLAKTLEQNESSRNTWLANISHELRTPIAIIKGEIEAIEDGIRPLDLNSLSSLNDEVNHLHKLVNDLSALSNAEIGAMRYQKEQLNLADIVKHNLLRHQQQASELNITISQQLISSDVIIWADETRINQLIDNLINNSVKYTQTLGTIHLSLTKETSHVVLTISDSFPSVPDNSLPKLFDHLYRVESSRNRKTGGSGLGLALCKKIMSAHQGSIKASHAKQGGLEISCTFPLIT</sequence>
<keyword evidence="13 15" id="KW-0472">Membrane</keyword>
<dbReference type="SUPFAM" id="SSF55874">
    <property type="entry name" value="ATPase domain of HSP90 chaperone/DNA topoisomerase II/histidine kinase"/>
    <property type="match status" value="1"/>
</dbReference>
<dbReference type="Pfam" id="PF00512">
    <property type="entry name" value="HisKA"/>
    <property type="match status" value="1"/>
</dbReference>
<evidence type="ECO:0000256" key="3">
    <source>
        <dbReference type="ARBA" id="ARBA00012438"/>
    </source>
</evidence>
<keyword evidence="5" id="KW-0597">Phosphoprotein</keyword>
<dbReference type="GO" id="GO:0005886">
    <property type="term" value="C:plasma membrane"/>
    <property type="evidence" value="ECO:0007669"/>
    <property type="project" value="UniProtKB-SubCell"/>
</dbReference>
<feature type="region of interest" description="Disordered" evidence="14">
    <location>
        <begin position="69"/>
        <end position="94"/>
    </location>
</feature>
<dbReference type="Gene3D" id="6.10.340.10">
    <property type="match status" value="1"/>
</dbReference>
<comment type="catalytic activity">
    <reaction evidence="1">
        <text>ATP + protein L-histidine = ADP + protein N-phospho-L-histidine.</text>
        <dbReference type="EC" id="2.7.13.3"/>
    </reaction>
</comment>
<evidence type="ECO:0000313" key="19">
    <source>
        <dbReference type="Proteomes" id="UP000000547"/>
    </source>
</evidence>
<dbReference type="STRING" id="167879.CPS_3304"/>
<dbReference type="GO" id="GO:0005524">
    <property type="term" value="F:ATP binding"/>
    <property type="evidence" value="ECO:0007669"/>
    <property type="project" value="UniProtKB-KW"/>
</dbReference>
<keyword evidence="6" id="KW-0808">Transferase</keyword>
<evidence type="ECO:0000256" key="13">
    <source>
        <dbReference type="ARBA" id="ARBA00023136"/>
    </source>
</evidence>
<organism evidence="18 19">
    <name type="scientific">Colwellia psychrerythraea (strain 34H / ATCC BAA-681)</name>
    <name type="common">Vibrio psychroerythus</name>
    <dbReference type="NCBI Taxonomy" id="167879"/>
    <lineage>
        <taxon>Bacteria</taxon>
        <taxon>Pseudomonadati</taxon>
        <taxon>Pseudomonadota</taxon>
        <taxon>Gammaproteobacteria</taxon>
        <taxon>Alteromonadales</taxon>
        <taxon>Colwelliaceae</taxon>
        <taxon>Colwellia</taxon>
    </lineage>
</organism>
<comment type="subcellular location">
    <subcellularLocation>
        <location evidence="2">Cell membrane</location>
        <topology evidence="2">Multi-pass membrane protein</topology>
    </subcellularLocation>
</comment>
<reference evidence="18" key="1">
    <citation type="journal article" date="2005" name="Proc. Natl. Acad. Sci. U.S.A.">
        <title>The psychrophilic lifestyle as revealed by the genome sequence of Colwellia psychrerythraea 34H through genomic and proteomic analyses.</title>
        <authorList>
            <person name="Methe B.A."/>
            <person name="Nelson K.E."/>
            <person name="Deming J.W."/>
            <person name="Momen B."/>
            <person name="Melamud E."/>
            <person name="Zhang X."/>
            <person name="Moult J."/>
            <person name="Madupu R."/>
            <person name="Nelson W.C."/>
            <person name="Dodson R.J."/>
            <person name="Brinkac L.M."/>
            <person name="Daugherty S.C."/>
            <person name="Durkin A.S."/>
            <person name="DeBoy R.T."/>
            <person name="Kolonay J.F."/>
            <person name="Sullivan S.A."/>
            <person name="Zhou L."/>
            <person name="Davidsen T.M."/>
            <person name="Wu M."/>
            <person name="Huston A.L."/>
            <person name="Lewis M."/>
            <person name="Weaver B."/>
            <person name="Weidman J.F."/>
            <person name="Khouri H."/>
            <person name="Utterback T.R."/>
            <person name="Feldblyum T.V."/>
            <person name="Fraser C.M."/>
        </authorList>
    </citation>
    <scope>NUCLEOTIDE SEQUENCE [LARGE SCALE GENOMIC DNA]</scope>
    <source>
        <strain evidence="18">34H</strain>
    </source>
</reference>
<dbReference type="Pfam" id="PF02518">
    <property type="entry name" value="HATPase_c"/>
    <property type="match status" value="1"/>
</dbReference>
<feature type="region of interest" description="Disordered" evidence="14">
    <location>
        <begin position="124"/>
        <end position="161"/>
    </location>
</feature>
<keyword evidence="11 15" id="KW-1133">Transmembrane helix</keyword>
<dbReference type="PANTHER" id="PTHR45528">
    <property type="entry name" value="SENSOR HISTIDINE KINASE CPXA"/>
    <property type="match status" value="1"/>
</dbReference>
<evidence type="ECO:0000256" key="15">
    <source>
        <dbReference type="SAM" id="Phobius"/>
    </source>
</evidence>
<keyword evidence="7 15" id="KW-0812">Transmembrane</keyword>
<dbReference type="PROSITE" id="PS50109">
    <property type="entry name" value="HIS_KIN"/>
    <property type="match status" value="1"/>
</dbReference>
<dbReference type="SMART" id="SM00388">
    <property type="entry name" value="HisKA"/>
    <property type="match status" value="1"/>
</dbReference>
<accession>Q47YZ0</accession>